<dbReference type="Pfam" id="PF00905">
    <property type="entry name" value="Transpeptidase"/>
    <property type="match status" value="1"/>
</dbReference>
<dbReference type="Gene3D" id="3.40.710.10">
    <property type="entry name" value="DD-peptidase/beta-lactamase superfamily"/>
    <property type="match status" value="1"/>
</dbReference>
<evidence type="ECO:0000256" key="9">
    <source>
        <dbReference type="ARBA" id="ARBA00022960"/>
    </source>
</evidence>
<dbReference type="GO" id="GO:0071972">
    <property type="term" value="F:peptidoglycan L,D-transpeptidase activity"/>
    <property type="evidence" value="ECO:0007669"/>
    <property type="project" value="TreeGrafter"/>
</dbReference>
<dbReference type="GO" id="GO:0009252">
    <property type="term" value="P:peptidoglycan biosynthetic process"/>
    <property type="evidence" value="ECO:0007669"/>
    <property type="project" value="UniProtKB-KW"/>
</dbReference>
<keyword evidence="4" id="KW-0997">Cell inner membrane</keyword>
<keyword evidence="8" id="KW-0378">Hydrolase</keyword>
<feature type="domain" description="Penicillin-binding protein dimerisation" evidence="15">
    <location>
        <begin position="35"/>
        <end position="207"/>
    </location>
</feature>
<keyword evidence="9" id="KW-0133">Cell shape</keyword>
<evidence type="ECO:0000256" key="10">
    <source>
        <dbReference type="ARBA" id="ARBA00022984"/>
    </source>
</evidence>
<dbReference type="GO" id="GO:0009002">
    <property type="term" value="F:serine-type D-Ala-D-Ala carboxypeptidase activity"/>
    <property type="evidence" value="ECO:0007669"/>
    <property type="project" value="InterPro"/>
</dbReference>
<dbReference type="SUPFAM" id="SSF56519">
    <property type="entry name" value="Penicillin binding protein dimerisation domain"/>
    <property type="match status" value="1"/>
</dbReference>
<sequence length="576" mass="66109">MALLLLARVYFLSIKSNTYYEELSKQNYIKRIYEAPSRGIIEDRNGVALAINNLGFSLSVKPHLRSYKNQQILEELCETIVQYFPEFSKEELIKKYLKLDSPYRHTYVQLIEYIPYDNFFDKYTLFNAMENIKVESAVKRYYPYQNIASHIIGYVGKASREDIQENPVSKYSGIIGKNGLEKFYNEKLQGKLGYKDVKVNALNKHLEILDEKEVSKDNNIQTTLDIELQSFIHDEFGDQSGAIVVMNANDGEILAAGSFPEFDNNIFVNGITHKQWNELSSDFNHPFTNKLINGLYPPGSVWKMGVALAFLENNVDPDISLYCAPEMKLGERLFRDWKPEGHGWTNFRKAIRESVDVFFYKLSLKVGIDEMHQTLNKYGFGQKTGIDQVNEFIGVNPNKEWKKKRYNKPWYMGETVISSIGQGYVLVTPMQVARYTAFLATGNLPTPHFFKDGYKEPEKVDVNPAHLKMIQRGMYDVTNKEGGTARWHVRNSKVTMAGKTGTAQVVSIPQSEKVRMKEHELEYYHRSHAWLTTYAPYDNPQYVITILIEHGGHGGSAGGDITAKIYNKLLELGYIK</sequence>
<dbReference type="AlphaFoldDB" id="A0A4Q0XTB2"/>
<gene>
    <name evidence="16" type="primary">mrdA</name>
    <name evidence="16" type="ORF">CRV04_03465</name>
</gene>
<dbReference type="PANTHER" id="PTHR30627">
    <property type="entry name" value="PEPTIDOGLYCAN D,D-TRANSPEPTIDASE"/>
    <property type="match status" value="1"/>
</dbReference>
<dbReference type="GO" id="GO:0005886">
    <property type="term" value="C:plasma membrane"/>
    <property type="evidence" value="ECO:0007669"/>
    <property type="project" value="UniProtKB-SubCell"/>
</dbReference>
<keyword evidence="17" id="KW-1185">Reference proteome</keyword>
<dbReference type="FunFam" id="3.40.710.10:FF:000024">
    <property type="entry name" value="Penicillin-binding protein 2"/>
    <property type="match status" value="1"/>
</dbReference>
<evidence type="ECO:0000256" key="2">
    <source>
        <dbReference type="ARBA" id="ARBA00004236"/>
    </source>
</evidence>
<accession>A0A4Q0XTB2</accession>
<organism evidence="16 17">
    <name type="scientific">Candidatus Marinarcus aquaticus</name>
    <dbReference type="NCBI Taxonomy" id="2044504"/>
    <lineage>
        <taxon>Bacteria</taxon>
        <taxon>Pseudomonadati</taxon>
        <taxon>Campylobacterota</taxon>
        <taxon>Epsilonproteobacteria</taxon>
        <taxon>Campylobacterales</taxon>
        <taxon>Arcobacteraceae</taxon>
        <taxon>Candidatus Marinarcus</taxon>
    </lineage>
</organism>
<keyword evidence="5" id="KW-0121">Carboxypeptidase</keyword>
<dbReference type="InterPro" id="IPR017790">
    <property type="entry name" value="Penicillin-binding_protein_2"/>
</dbReference>
<dbReference type="OrthoDB" id="9766847at2"/>
<dbReference type="Proteomes" id="UP000290657">
    <property type="component" value="Unassembled WGS sequence"/>
</dbReference>
<dbReference type="InterPro" id="IPR001460">
    <property type="entry name" value="PCN-bd_Tpept"/>
</dbReference>
<evidence type="ECO:0000256" key="1">
    <source>
        <dbReference type="ARBA" id="ARBA00004167"/>
    </source>
</evidence>
<dbReference type="NCBIfam" id="TIGR03423">
    <property type="entry name" value="pbp2_mrdA"/>
    <property type="match status" value="1"/>
</dbReference>
<keyword evidence="3" id="KW-1003">Cell membrane</keyword>
<keyword evidence="7" id="KW-0812">Transmembrane</keyword>
<evidence type="ECO:0000256" key="8">
    <source>
        <dbReference type="ARBA" id="ARBA00022801"/>
    </source>
</evidence>
<dbReference type="GO" id="GO:0008360">
    <property type="term" value="P:regulation of cell shape"/>
    <property type="evidence" value="ECO:0007669"/>
    <property type="project" value="UniProtKB-KW"/>
</dbReference>
<dbReference type="InterPro" id="IPR050515">
    <property type="entry name" value="Beta-lactam/transpept"/>
</dbReference>
<comment type="subcellular location">
    <subcellularLocation>
        <location evidence="2">Cell membrane</location>
    </subcellularLocation>
    <subcellularLocation>
        <location evidence="1">Membrane</location>
        <topology evidence="1">Single-pass membrane protein</topology>
    </subcellularLocation>
</comment>
<proteinExistence type="predicted"/>
<dbReference type="GO" id="GO:0071555">
    <property type="term" value="P:cell wall organization"/>
    <property type="evidence" value="ECO:0007669"/>
    <property type="project" value="UniProtKB-KW"/>
</dbReference>
<evidence type="ECO:0000256" key="11">
    <source>
        <dbReference type="ARBA" id="ARBA00022989"/>
    </source>
</evidence>
<name>A0A4Q0XTB2_9BACT</name>
<comment type="caution">
    <text evidence="16">The sequence shown here is derived from an EMBL/GenBank/DDBJ whole genome shotgun (WGS) entry which is preliminary data.</text>
</comment>
<evidence type="ECO:0000256" key="5">
    <source>
        <dbReference type="ARBA" id="ARBA00022645"/>
    </source>
</evidence>
<evidence type="ECO:0000256" key="3">
    <source>
        <dbReference type="ARBA" id="ARBA00022475"/>
    </source>
</evidence>
<evidence type="ECO:0000256" key="6">
    <source>
        <dbReference type="ARBA" id="ARBA00022670"/>
    </source>
</evidence>
<dbReference type="PANTHER" id="PTHR30627:SF2">
    <property type="entry name" value="PEPTIDOGLYCAN D,D-TRANSPEPTIDASE MRDA"/>
    <property type="match status" value="1"/>
</dbReference>
<dbReference type="Gene3D" id="3.30.1390.30">
    <property type="entry name" value="Penicillin-binding protein 2a, domain 3"/>
    <property type="match status" value="1"/>
</dbReference>
<evidence type="ECO:0000313" key="16">
    <source>
        <dbReference type="EMBL" id="RXJ60343.1"/>
    </source>
</evidence>
<evidence type="ECO:0000256" key="13">
    <source>
        <dbReference type="ARBA" id="ARBA00023316"/>
    </source>
</evidence>
<evidence type="ECO:0000313" key="17">
    <source>
        <dbReference type="Proteomes" id="UP000290657"/>
    </source>
</evidence>
<feature type="domain" description="Penicillin-binding protein transpeptidase" evidence="14">
    <location>
        <begin position="241"/>
        <end position="571"/>
    </location>
</feature>
<keyword evidence="10" id="KW-0573">Peptidoglycan synthesis</keyword>
<evidence type="ECO:0000256" key="12">
    <source>
        <dbReference type="ARBA" id="ARBA00023136"/>
    </source>
</evidence>
<evidence type="ECO:0000256" key="7">
    <source>
        <dbReference type="ARBA" id="ARBA00022692"/>
    </source>
</evidence>
<keyword evidence="13" id="KW-0961">Cell wall biogenesis/degradation</keyword>
<reference evidence="16 17" key="1">
    <citation type="submission" date="2017-10" db="EMBL/GenBank/DDBJ databases">
        <title>Genomics of the genus Arcobacter.</title>
        <authorList>
            <person name="Perez-Cataluna A."/>
            <person name="Figueras M.J."/>
        </authorList>
    </citation>
    <scope>NUCLEOTIDE SEQUENCE [LARGE SCALE GENOMIC DNA]</scope>
    <source>
        <strain evidence="16 17">CECT 8987</strain>
    </source>
</reference>
<protein>
    <submittedName>
        <fullName evidence="16">Penicillin-binding protein 2</fullName>
    </submittedName>
</protein>
<dbReference type="Gene3D" id="3.90.1310.10">
    <property type="entry name" value="Penicillin-binding protein 2a (Domain 2)"/>
    <property type="match status" value="1"/>
</dbReference>
<evidence type="ECO:0000256" key="4">
    <source>
        <dbReference type="ARBA" id="ARBA00022519"/>
    </source>
</evidence>
<dbReference type="InterPro" id="IPR005311">
    <property type="entry name" value="PBP_dimer"/>
</dbReference>
<keyword evidence="12" id="KW-0472">Membrane</keyword>
<dbReference type="GO" id="GO:0006508">
    <property type="term" value="P:proteolysis"/>
    <property type="evidence" value="ECO:0007669"/>
    <property type="project" value="UniProtKB-KW"/>
</dbReference>
<evidence type="ECO:0000259" key="15">
    <source>
        <dbReference type="Pfam" id="PF03717"/>
    </source>
</evidence>
<dbReference type="Pfam" id="PF03717">
    <property type="entry name" value="PBP_dimer"/>
    <property type="match status" value="1"/>
</dbReference>
<dbReference type="GO" id="GO:0008658">
    <property type="term" value="F:penicillin binding"/>
    <property type="evidence" value="ECO:0007669"/>
    <property type="project" value="InterPro"/>
</dbReference>
<dbReference type="EMBL" id="PDKN01000002">
    <property type="protein sequence ID" value="RXJ60343.1"/>
    <property type="molecule type" value="Genomic_DNA"/>
</dbReference>
<dbReference type="InterPro" id="IPR036138">
    <property type="entry name" value="PBP_dimer_sf"/>
</dbReference>
<dbReference type="InterPro" id="IPR012338">
    <property type="entry name" value="Beta-lactam/transpept-like"/>
</dbReference>
<dbReference type="SUPFAM" id="SSF56601">
    <property type="entry name" value="beta-lactamase/transpeptidase-like"/>
    <property type="match status" value="1"/>
</dbReference>
<keyword evidence="11" id="KW-1133">Transmembrane helix</keyword>
<evidence type="ECO:0000259" key="14">
    <source>
        <dbReference type="Pfam" id="PF00905"/>
    </source>
</evidence>
<keyword evidence="6" id="KW-0645">Protease</keyword>